<name>A0A8S9RSI4_BRACR</name>
<evidence type="ECO:0000313" key="2">
    <source>
        <dbReference type="EMBL" id="KAF3583670.1"/>
    </source>
</evidence>
<protein>
    <submittedName>
        <fullName evidence="2">Uncharacterized protein</fullName>
    </submittedName>
</protein>
<reference evidence="2" key="1">
    <citation type="submission" date="2019-12" db="EMBL/GenBank/DDBJ databases">
        <title>Genome sequencing and annotation of Brassica cretica.</title>
        <authorList>
            <person name="Studholme D.J."/>
            <person name="Sarris P."/>
        </authorList>
    </citation>
    <scope>NUCLEOTIDE SEQUENCE</scope>
    <source>
        <strain evidence="2">PFS-109/04</strain>
        <tissue evidence="2">Leaf</tissue>
    </source>
</reference>
<dbReference type="EMBL" id="QGKX02000088">
    <property type="protein sequence ID" value="KAF3583670.1"/>
    <property type="molecule type" value="Genomic_DNA"/>
</dbReference>
<feature type="compositionally biased region" description="Basic and acidic residues" evidence="1">
    <location>
        <begin position="60"/>
        <end position="71"/>
    </location>
</feature>
<dbReference type="AlphaFoldDB" id="A0A8S9RSI4"/>
<feature type="compositionally biased region" description="Polar residues" evidence="1">
    <location>
        <begin position="45"/>
        <end position="55"/>
    </location>
</feature>
<evidence type="ECO:0000256" key="1">
    <source>
        <dbReference type="SAM" id="MobiDB-lite"/>
    </source>
</evidence>
<proteinExistence type="predicted"/>
<feature type="region of interest" description="Disordered" evidence="1">
    <location>
        <begin position="38"/>
        <end position="84"/>
    </location>
</feature>
<organism evidence="2 3">
    <name type="scientific">Brassica cretica</name>
    <name type="common">Mustard</name>
    <dbReference type="NCBI Taxonomy" id="69181"/>
    <lineage>
        <taxon>Eukaryota</taxon>
        <taxon>Viridiplantae</taxon>
        <taxon>Streptophyta</taxon>
        <taxon>Embryophyta</taxon>
        <taxon>Tracheophyta</taxon>
        <taxon>Spermatophyta</taxon>
        <taxon>Magnoliopsida</taxon>
        <taxon>eudicotyledons</taxon>
        <taxon>Gunneridae</taxon>
        <taxon>Pentapetalae</taxon>
        <taxon>rosids</taxon>
        <taxon>malvids</taxon>
        <taxon>Brassicales</taxon>
        <taxon>Brassicaceae</taxon>
        <taxon>Brassiceae</taxon>
        <taxon>Brassica</taxon>
    </lineage>
</organism>
<gene>
    <name evidence="2" type="ORF">F2Q69_00029250</name>
</gene>
<sequence length="121" mass="14007">MRRRLTEVTLRRLEGSVLDLEREKSDLTKLSVLKADPHLHRPSVSWKSTAQSSEHINLGRNREDEGNEKTRWGKKVTPLAPMSKQSKLEVRPVLLKSGQYASREEAVEEMKDCRSKGHPWY</sequence>
<dbReference type="Proteomes" id="UP000712600">
    <property type="component" value="Unassembled WGS sequence"/>
</dbReference>
<evidence type="ECO:0000313" key="3">
    <source>
        <dbReference type="Proteomes" id="UP000712600"/>
    </source>
</evidence>
<comment type="caution">
    <text evidence="2">The sequence shown here is derived from an EMBL/GenBank/DDBJ whole genome shotgun (WGS) entry which is preliminary data.</text>
</comment>
<accession>A0A8S9RSI4</accession>